<dbReference type="GO" id="GO:0006383">
    <property type="term" value="P:transcription by RNA polymerase III"/>
    <property type="evidence" value="ECO:0007669"/>
    <property type="project" value="InterPro"/>
</dbReference>
<feature type="compositionally biased region" description="Acidic residues" evidence="1">
    <location>
        <begin position="36"/>
        <end position="61"/>
    </location>
</feature>
<feature type="compositionally biased region" description="Low complexity" evidence="1">
    <location>
        <begin position="171"/>
        <end position="181"/>
    </location>
</feature>
<proteinExistence type="predicted"/>
<dbReference type="InterPro" id="IPR042771">
    <property type="entry name" value="GTF3C6-like"/>
</dbReference>
<feature type="region of interest" description="Disordered" evidence="1">
    <location>
        <begin position="1"/>
        <end position="61"/>
    </location>
</feature>
<dbReference type="OMA" id="YQVENDD"/>
<name>A0A151ZIA6_TIELA</name>
<dbReference type="AlphaFoldDB" id="A0A151ZIA6"/>
<evidence type="ECO:0000256" key="1">
    <source>
        <dbReference type="SAM" id="MobiDB-lite"/>
    </source>
</evidence>
<accession>A0A151ZIA6</accession>
<feature type="compositionally biased region" description="Low complexity" evidence="1">
    <location>
        <begin position="26"/>
        <end position="35"/>
    </location>
</feature>
<dbReference type="OrthoDB" id="1877767at2759"/>
<dbReference type="InParanoid" id="A0A151ZIA6"/>
<dbReference type="EMBL" id="LODT01000025">
    <property type="protein sequence ID" value="KYQ93610.1"/>
    <property type="molecule type" value="Genomic_DNA"/>
</dbReference>
<dbReference type="PANTHER" id="PTHR21860">
    <property type="entry name" value="TRANSCRIPTION INITIATION FACTOR IIIC TFIIIC , POLYPEPTIDE 6-RELATED"/>
    <property type="match status" value="1"/>
</dbReference>
<feature type="domain" description="Transcription factor TFIIIC triple barrel" evidence="2">
    <location>
        <begin position="70"/>
        <end position="241"/>
    </location>
</feature>
<feature type="compositionally biased region" description="Acidic residues" evidence="1">
    <location>
        <begin position="10"/>
        <end position="25"/>
    </location>
</feature>
<dbReference type="GO" id="GO:0000127">
    <property type="term" value="C:transcription factor TFIIIC complex"/>
    <property type="evidence" value="ECO:0007669"/>
    <property type="project" value="TreeGrafter"/>
</dbReference>
<protein>
    <recommendedName>
        <fullName evidence="2">Transcription factor TFIIIC triple barrel domain-containing protein</fullName>
    </recommendedName>
</protein>
<organism evidence="3 4">
    <name type="scientific">Tieghemostelium lacteum</name>
    <name type="common">Slime mold</name>
    <name type="synonym">Dictyostelium lacteum</name>
    <dbReference type="NCBI Taxonomy" id="361077"/>
    <lineage>
        <taxon>Eukaryota</taxon>
        <taxon>Amoebozoa</taxon>
        <taxon>Evosea</taxon>
        <taxon>Eumycetozoa</taxon>
        <taxon>Dictyostelia</taxon>
        <taxon>Dictyosteliales</taxon>
        <taxon>Raperosteliaceae</taxon>
        <taxon>Tieghemostelium</taxon>
    </lineage>
</organism>
<dbReference type="Proteomes" id="UP000076078">
    <property type="component" value="Unassembled WGS sequence"/>
</dbReference>
<gene>
    <name evidence="3" type="ORF">DLAC_04988</name>
</gene>
<evidence type="ECO:0000313" key="3">
    <source>
        <dbReference type="EMBL" id="KYQ93610.1"/>
    </source>
</evidence>
<dbReference type="STRING" id="361077.A0A151ZIA6"/>
<sequence>MKKSNKNKDEEEDLNNVDVDVDSGEESNNVSSSDSELVDEVENIYDVDEQVSDSSEDSEDEELYLISSDEDDQDKNYNYTINDTDLDEDEIILPDDKLILIEIHGEDPGFLYDKDYSITGIETSKPIMKIGNIFYQGEYSDTYGTQMFFKNIPKKRSNKSIIDSTKSEPTNDNNNNNNINDELQSKIENNENNNNNNVDNSNQDKDKETTSNTTTSRNNEKIEQLVYVNKTTQKLTFYKMEISNKPQHRYFQMHKDYHTMEVEINKNLTVDK</sequence>
<keyword evidence="4" id="KW-1185">Reference proteome</keyword>
<evidence type="ECO:0000259" key="2">
    <source>
        <dbReference type="Pfam" id="PF10419"/>
    </source>
</evidence>
<reference evidence="3 4" key="1">
    <citation type="submission" date="2015-12" db="EMBL/GenBank/DDBJ databases">
        <title>Dictyostelia acquired genes for synthesis and detection of signals that induce cell-type specialization by lateral gene transfer from prokaryotes.</title>
        <authorList>
            <person name="Gloeckner G."/>
            <person name="Schaap P."/>
        </authorList>
    </citation>
    <scope>NUCLEOTIDE SEQUENCE [LARGE SCALE GENOMIC DNA]</scope>
    <source>
        <strain evidence="3 4">TK</strain>
    </source>
</reference>
<dbReference type="InterPro" id="IPR019481">
    <property type="entry name" value="TFIIIC_triple_barrel"/>
</dbReference>
<feature type="region of interest" description="Disordered" evidence="1">
    <location>
        <begin position="159"/>
        <end position="221"/>
    </location>
</feature>
<evidence type="ECO:0000313" key="4">
    <source>
        <dbReference type="Proteomes" id="UP000076078"/>
    </source>
</evidence>
<dbReference type="PANTHER" id="PTHR21860:SF2">
    <property type="entry name" value="GENERAL TRANSCRIPTION FACTOR 3C POLYPEPTIDE 6"/>
    <property type="match status" value="1"/>
</dbReference>
<dbReference type="Pfam" id="PF10419">
    <property type="entry name" value="TFIIIC_sub6"/>
    <property type="match status" value="1"/>
</dbReference>
<dbReference type="Gene3D" id="2.60.40.4370">
    <property type="match status" value="1"/>
</dbReference>
<feature type="compositionally biased region" description="Polar residues" evidence="1">
    <location>
        <begin position="159"/>
        <end position="170"/>
    </location>
</feature>
<feature type="compositionally biased region" description="Low complexity" evidence="1">
    <location>
        <begin position="190"/>
        <end position="201"/>
    </location>
</feature>
<comment type="caution">
    <text evidence="3">The sequence shown here is derived from an EMBL/GenBank/DDBJ whole genome shotgun (WGS) entry which is preliminary data.</text>
</comment>